<dbReference type="InterPro" id="IPR014906">
    <property type="entry name" value="PRP4-like"/>
</dbReference>
<dbReference type="SUPFAM" id="SSF50978">
    <property type="entry name" value="WD40 repeat-like"/>
    <property type="match status" value="1"/>
</dbReference>
<dbReference type="CDD" id="cd00200">
    <property type="entry name" value="WD40"/>
    <property type="match status" value="1"/>
</dbReference>
<dbReference type="InterPro" id="IPR036285">
    <property type="entry name" value="PRP4-like_sf"/>
</dbReference>
<dbReference type="Pfam" id="PF00400">
    <property type="entry name" value="WD40"/>
    <property type="match status" value="7"/>
</dbReference>
<feature type="repeat" description="WD" evidence="3">
    <location>
        <begin position="310"/>
        <end position="351"/>
    </location>
</feature>
<evidence type="ECO:0000256" key="1">
    <source>
        <dbReference type="ARBA" id="ARBA00022574"/>
    </source>
</evidence>
<feature type="compositionally biased region" description="Acidic residues" evidence="4">
    <location>
        <begin position="136"/>
        <end position="157"/>
    </location>
</feature>
<name>A0A9P6FQK6_9FUNG</name>
<proteinExistence type="predicted"/>
<keyword evidence="2" id="KW-0677">Repeat</keyword>
<dbReference type="Gene3D" id="4.10.280.110">
    <property type="entry name" value="Pre-mRNA processing factor 4 domain"/>
    <property type="match status" value="1"/>
</dbReference>
<evidence type="ECO:0000256" key="3">
    <source>
        <dbReference type="PROSITE-ProRule" id="PRU00221"/>
    </source>
</evidence>
<reference evidence="6" key="1">
    <citation type="journal article" date="2020" name="Fungal Divers.">
        <title>Resolving the Mortierellaceae phylogeny through synthesis of multi-gene phylogenetics and phylogenomics.</title>
        <authorList>
            <person name="Vandepol N."/>
            <person name="Liber J."/>
            <person name="Desiro A."/>
            <person name="Na H."/>
            <person name="Kennedy M."/>
            <person name="Barry K."/>
            <person name="Grigoriev I.V."/>
            <person name="Miller A.N."/>
            <person name="O'Donnell K."/>
            <person name="Stajich J.E."/>
            <person name="Bonito G."/>
        </authorList>
    </citation>
    <scope>NUCLEOTIDE SEQUENCE</scope>
    <source>
        <strain evidence="6">KOD1015</strain>
    </source>
</reference>
<dbReference type="GO" id="GO:0046540">
    <property type="term" value="C:U4/U6 x U5 tri-snRNP complex"/>
    <property type="evidence" value="ECO:0007669"/>
    <property type="project" value="TreeGrafter"/>
</dbReference>
<evidence type="ECO:0000259" key="5">
    <source>
        <dbReference type="SMART" id="SM00500"/>
    </source>
</evidence>
<dbReference type="PANTHER" id="PTHR19846">
    <property type="entry name" value="WD40 REPEAT PROTEIN"/>
    <property type="match status" value="1"/>
</dbReference>
<dbReference type="Proteomes" id="UP000780801">
    <property type="component" value="Unassembled WGS sequence"/>
</dbReference>
<evidence type="ECO:0000256" key="2">
    <source>
        <dbReference type="ARBA" id="ARBA00022737"/>
    </source>
</evidence>
<dbReference type="GO" id="GO:0017070">
    <property type="term" value="F:U6 snRNA binding"/>
    <property type="evidence" value="ECO:0007669"/>
    <property type="project" value="TreeGrafter"/>
</dbReference>
<feature type="repeat" description="WD" evidence="3">
    <location>
        <begin position="260"/>
        <end position="309"/>
    </location>
</feature>
<feature type="compositionally biased region" description="Low complexity" evidence="4">
    <location>
        <begin position="29"/>
        <end position="48"/>
    </location>
</feature>
<dbReference type="GO" id="GO:0030621">
    <property type="term" value="F:U4 snRNA binding"/>
    <property type="evidence" value="ECO:0007669"/>
    <property type="project" value="TreeGrafter"/>
</dbReference>
<feature type="region of interest" description="Disordered" evidence="4">
    <location>
        <begin position="29"/>
        <end position="72"/>
    </location>
</feature>
<dbReference type="EMBL" id="JAABOA010002474">
    <property type="protein sequence ID" value="KAF9579817.1"/>
    <property type="molecule type" value="Genomic_DNA"/>
</dbReference>
<evidence type="ECO:0000256" key="4">
    <source>
        <dbReference type="SAM" id="MobiDB-lite"/>
    </source>
</evidence>
<dbReference type="InterPro" id="IPR036322">
    <property type="entry name" value="WD40_repeat_dom_sf"/>
</dbReference>
<dbReference type="InterPro" id="IPR019775">
    <property type="entry name" value="WD40_repeat_CS"/>
</dbReference>
<feature type="repeat" description="WD" evidence="3">
    <location>
        <begin position="218"/>
        <end position="259"/>
    </location>
</feature>
<comment type="caution">
    <text evidence="6">The sequence shown here is derived from an EMBL/GenBank/DDBJ whole genome shotgun (WGS) entry which is preliminary data.</text>
</comment>
<accession>A0A9P6FQK6</accession>
<dbReference type="Gene3D" id="2.130.10.10">
    <property type="entry name" value="YVTN repeat-like/Quinoprotein amine dehydrogenase"/>
    <property type="match status" value="3"/>
</dbReference>
<dbReference type="PROSITE" id="PS00678">
    <property type="entry name" value="WD_REPEATS_1"/>
    <property type="match status" value="2"/>
</dbReference>
<dbReference type="FunFam" id="2.130.10.10:FF:001211">
    <property type="entry name" value="CBN-PRP-4 protein"/>
    <property type="match status" value="1"/>
</dbReference>
<dbReference type="OrthoDB" id="540662at2759"/>
<evidence type="ECO:0000313" key="7">
    <source>
        <dbReference type="Proteomes" id="UP000780801"/>
    </source>
</evidence>
<dbReference type="GO" id="GO:0000398">
    <property type="term" value="P:mRNA splicing, via spliceosome"/>
    <property type="evidence" value="ECO:0007669"/>
    <property type="project" value="TreeGrafter"/>
</dbReference>
<feature type="region of interest" description="Disordered" evidence="4">
    <location>
        <begin position="136"/>
        <end position="159"/>
    </location>
</feature>
<dbReference type="Pfam" id="PF08799">
    <property type="entry name" value="PRP4"/>
    <property type="match status" value="1"/>
</dbReference>
<protein>
    <recommendedName>
        <fullName evidence="5">Pre-mRNA processing factor 4 (PRP4)-like domain-containing protein</fullName>
    </recommendedName>
</protein>
<sequence length="541" mass="59348">MDGTNGKPRVHFGSLEAVEARNRQAAAAVAAANAAASPSTGSVTPTTTQGKTLDELKTDDKYEVTDSSKRAREQHMEVLEMFERRKRARTIAVPTEDKKVRERLREMGEPVCLFAEDNFDRRARLRELLAKDAGADGDELMVSEEEEGDESDEDEEVFTPGSDSLLKARRDIARSSLLRASERVAQQAEENQISVAVFKSMRAEEFDKLKTYANYSSQIGDDRPLSQCAFSPDSNFLATGSFGGLCKIWSVPESRLVHTLRGHTDKIGGIRWHPKAHISQDRGAVNLASSGGEGIVHLWSLESETPIRSLTGHEARVARIGFHPSGQYLGSAGFDGTWRFWDVESGTELLTQRGHSREVYAIGFQCDGSLVATGGFDSIGRVWDLRTGRSALTMEGHVGDILGIDFSPNGYQIATGSADNTIRIWDLRTLRSIHSIPAHTNLVSDLRFFAGLPAELAKSQADSEMTVDGEARPNKNGLYLGSCSLDGTIKIWSADDWKLQKSLVGHTGKVMGLDISNDSRFIGSAGFDRTFKLWAPEAADY</sequence>
<keyword evidence="7" id="KW-1185">Reference proteome</keyword>
<keyword evidence="1 3" id="KW-0853">WD repeat</keyword>
<dbReference type="PANTHER" id="PTHR19846:SF0">
    <property type="entry name" value="PRE-MRNA PROCESSING FACTOR 4"/>
    <property type="match status" value="1"/>
</dbReference>
<gene>
    <name evidence="6" type="ORF">BGW38_003772</name>
</gene>
<dbReference type="PROSITE" id="PS50294">
    <property type="entry name" value="WD_REPEATS_REGION"/>
    <property type="match status" value="4"/>
</dbReference>
<dbReference type="AlphaFoldDB" id="A0A9P6FQK6"/>
<feature type="domain" description="Pre-mRNA processing factor 4 (PRP4)-like" evidence="5">
    <location>
        <begin position="95"/>
        <end position="147"/>
    </location>
</feature>
<dbReference type="InterPro" id="IPR015943">
    <property type="entry name" value="WD40/YVTN_repeat-like_dom_sf"/>
</dbReference>
<dbReference type="PROSITE" id="PS50082">
    <property type="entry name" value="WD_REPEATS_2"/>
    <property type="match status" value="6"/>
</dbReference>
<dbReference type="SMART" id="SM00500">
    <property type="entry name" value="SFM"/>
    <property type="match status" value="1"/>
</dbReference>
<feature type="repeat" description="WD" evidence="3">
    <location>
        <begin position="394"/>
        <end position="435"/>
    </location>
</feature>
<dbReference type="SMART" id="SM00320">
    <property type="entry name" value="WD40"/>
    <property type="match status" value="7"/>
</dbReference>
<dbReference type="SUPFAM" id="SSF158230">
    <property type="entry name" value="PRP4-like"/>
    <property type="match status" value="1"/>
</dbReference>
<dbReference type="InterPro" id="IPR001680">
    <property type="entry name" value="WD40_rpt"/>
</dbReference>
<feature type="compositionally biased region" description="Basic and acidic residues" evidence="4">
    <location>
        <begin position="52"/>
        <end position="72"/>
    </location>
</feature>
<dbReference type="InterPro" id="IPR020472">
    <property type="entry name" value="WD40_PAC1"/>
</dbReference>
<feature type="repeat" description="WD" evidence="3">
    <location>
        <begin position="503"/>
        <end position="541"/>
    </location>
</feature>
<evidence type="ECO:0000313" key="6">
    <source>
        <dbReference type="EMBL" id="KAF9579817.1"/>
    </source>
</evidence>
<feature type="repeat" description="WD" evidence="3">
    <location>
        <begin position="352"/>
        <end position="393"/>
    </location>
</feature>
<organism evidence="6 7">
    <name type="scientific">Lunasporangiospora selenospora</name>
    <dbReference type="NCBI Taxonomy" id="979761"/>
    <lineage>
        <taxon>Eukaryota</taxon>
        <taxon>Fungi</taxon>
        <taxon>Fungi incertae sedis</taxon>
        <taxon>Mucoromycota</taxon>
        <taxon>Mortierellomycotina</taxon>
        <taxon>Mortierellomycetes</taxon>
        <taxon>Mortierellales</taxon>
        <taxon>Mortierellaceae</taxon>
        <taxon>Lunasporangiospora</taxon>
    </lineage>
</organism>
<dbReference type="PRINTS" id="PR00320">
    <property type="entry name" value="GPROTEINBRPT"/>
</dbReference>